<dbReference type="PROSITE" id="PS00741">
    <property type="entry name" value="DH_1"/>
    <property type="match status" value="1"/>
</dbReference>
<feature type="compositionally biased region" description="Basic and acidic residues" evidence="6">
    <location>
        <begin position="176"/>
        <end position="197"/>
    </location>
</feature>
<feature type="compositionally biased region" description="Basic and acidic residues" evidence="6">
    <location>
        <begin position="1180"/>
        <end position="1190"/>
    </location>
</feature>
<feature type="region of interest" description="Disordered" evidence="6">
    <location>
        <begin position="1976"/>
        <end position="2007"/>
    </location>
</feature>
<evidence type="ECO:0000259" key="8">
    <source>
        <dbReference type="PROSITE" id="PS50003"/>
    </source>
</evidence>
<feature type="compositionally biased region" description="Low complexity" evidence="6">
    <location>
        <begin position="362"/>
        <end position="371"/>
    </location>
</feature>
<keyword evidence="4" id="KW-0344">Guanine-nucleotide releasing factor</keyword>
<dbReference type="GO" id="GO:0005085">
    <property type="term" value="F:guanyl-nucleotide exchange factor activity"/>
    <property type="evidence" value="ECO:0007669"/>
    <property type="project" value="UniProtKB-KW"/>
</dbReference>
<feature type="region of interest" description="Disordered" evidence="6">
    <location>
        <begin position="1173"/>
        <end position="1220"/>
    </location>
</feature>
<feature type="region of interest" description="Disordered" evidence="6">
    <location>
        <begin position="1338"/>
        <end position="1358"/>
    </location>
</feature>
<feature type="compositionally biased region" description="Basic and acidic residues" evidence="6">
    <location>
        <begin position="1818"/>
        <end position="1827"/>
    </location>
</feature>
<keyword evidence="10" id="KW-1185">Reference proteome</keyword>
<dbReference type="Gene3D" id="1.20.900.10">
    <property type="entry name" value="Dbl homology (DH) domain"/>
    <property type="match status" value="1"/>
</dbReference>
<feature type="region of interest" description="Disordered" evidence="6">
    <location>
        <begin position="856"/>
        <end position="893"/>
    </location>
</feature>
<dbReference type="GeneID" id="110980970"/>
<dbReference type="Pfam" id="PF00621">
    <property type="entry name" value="RhoGEF"/>
    <property type="match status" value="1"/>
</dbReference>
<dbReference type="CDD" id="cd11828">
    <property type="entry name" value="SH3_ARHGEF9_like"/>
    <property type="match status" value="1"/>
</dbReference>
<gene>
    <name evidence="11 12" type="primary">LOC110980970</name>
</gene>
<evidence type="ECO:0000313" key="11">
    <source>
        <dbReference type="RefSeq" id="XP_022093765.1"/>
    </source>
</evidence>
<feature type="compositionally biased region" description="Low complexity" evidence="6">
    <location>
        <begin position="1716"/>
        <end position="1727"/>
    </location>
</feature>
<feature type="domain" description="SH3" evidence="7">
    <location>
        <begin position="2237"/>
        <end position="2296"/>
    </location>
</feature>
<dbReference type="CDD" id="cd01224">
    <property type="entry name" value="PH_Collybistin_ASEF"/>
    <property type="match status" value="1"/>
</dbReference>
<feature type="compositionally biased region" description="Basic and acidic residues" evidence="6">
    <location>
        <begin position="1104"/>
        <end position="1113"/>
    </location>
</feature>
<dbReference type="InterPro" id="IPR001331">
    <property type="entry name" value="GDS_CDC24_CS"/>
</dbReference>
<feature type="compositionally biased region" description="Pro residues" evidence="6">
    <location>
        <begin position="1695"/>
        <end position="1704"/>
    </location>
</feature>
<accession>A0A8B7YMT8</accession>
<feature type="compositionally biased region" description="Low complexity" evidence="6">
    <location>
        <begin position="1753"/>
        <end position="1767"/>
    </location>
</feature>
<feature type="compositionally biased region" description="Low complexity" evidence="6">
    <location>
        <begin position="1466"/>
        <end position="1475"/>
    </location>
</feature>
<feature type="compositionally biased region" description="Polar residues" evidence="6">
    <location>
        <begin position="273"/>
        <end position="302"/>
    </location>
</feature>
<evidence type="ECO:0000256" key="3">
    <source>
        <dbReference type="ARBA" id="ARBA00022490"/>
    </source>
</evidence>
<dbReference type="InterPro" id="IPR011993">
    <property type="entry name" value="PH-like_dom_sf"/>
</dbReference>
<evidence type="ECO:0000256" key="1">
    <source>
        <dbReference type="ARBA" id="ARBA00004496"/>
    </source>
</evidence>
<feature type="compositionally biased region" description="Acidic residues" evidence="6">
    <location>
        <begin position="1340"/>
        <end position="1354"/>
    </location>
</feature>
<dbReference type="SMART" id="SM00325">
    <property type="entry name" value="RhoGEF"/>
    <property type="match status" value="1"/>
</dbReference>
<feature type="compositionally biased region" description="Basic and acidic residues" evidence="6">
    <location>
        <begin position="255"/>
        <end position="265"/>
    </location>
</feature>
<feature type="region of interest" description="Disordered" evidence="6">
    <location>
        <begin position="1035"/>
        <end position="1129"/>
    </location>
</feature>
<dbReference type="Gene3D" id="2.30.29.30">
    <property type="entry name" value="Pleckstrin-homology domain (PH domain)/Phosphotyrosine-binding domain (PTB)"/>
    <property type="match status" value="1"/>
</dbReference>
<feature type="region of interest" description="Disordered" evidence="6">
    <location>
        <begin position="790"/>
        <end position="821"/>
    </location>
</feature>
<evidence type="ECO:0000259" key="7">
    <source>
        <dbReference type="PROSITE" id="PS50002"/>
    </source>
</evidence>
<evidence type="ECO:0000256" key="6">
    <source>
        <dbReference type="SAM" id="MobiDB-lite"/>
    </source>
</evidence>
<feature type="region of interest" description="Disordered" evidence="6">
    <location>
        <begin position="739"/>
        <end position="758"/>
    </location>
</feature>
<feature type="compositionally biased region" description="Polar residues" evidence="6">
    <location>
        <begin position="1607"/>
        <end position="1624"/>
    </location>
</feature>
<feature type="region of interest" description="Disordered" evidence="6">
    <location>
        <begin position="1135"/>
        <end position="1154"/>
    </location>
</feature>
<feature type="region of interest" description="Disordered" evidence="6">
    <location>
        <begin position="1430"/>
        <end position="1641"/>
    </location>
</feature>
<feature type="compositionally biased region" description="Polar residues" evidence="6">
    <location>
        <begin position="92"/>
        <end position="101"/>
    </location>
</feature>
<feature type="compositionally biased region" description="Polar residues" evidence="6">
    <location>
        <begin position="1451"/>
        <end position="1462"/>
    </location>
</feature>
<dbReference type="SMART" id="SM00233">
    <property type="entry name" value="PH"/>
    <property type="match status" value="1"/>
</dbReference>
<dbReference type="KEGG" id="aplc:110980970"/>
<dbReference type="SMART" id="SM00326">
    <property type="entry name" value="SH3"/>
    <property type="match status" value="1"/>
</dbReference>
<feature type="compositionally biased region" description="Low complexity" evidence="6">
    <location>
        <begin position="1084"/>
        <end position="1094"/>
    </location>
</feature>
<protein>
    <submittedName>
        <fullName evidence="11 12">Mucin-17-like isoform X1</fullName>
    </submittedName>
</protein>
<dbReference type="RefSeq" id="XP_022093765.1">
    <property type="nucleotide sequence ID" value="XM_022238073.1"/>
</dbReference>
<dbReference type="PROSITE" id="PS50010">
    <property type="entry name" value="DH_2"/>
    <property type="match status" value="1"/>
</dbReference>
<dbReference type="PANTHER" id="PTHR47544:SF3">
    <property type="entry name" value="RHO GUANINE NUCLEOTIDE EXCHANGE FACTOR 4 ISOFORM X1"/>
    <property type="match status" value="1"/>
</dbReference>
<evidence type="ECO:0000256" key="2">
    <source>
        <dbReference type="ARBA" id="ARBA00022443"/>
    </source>
</evidence>
<dbReference type="GO" id="GO:0035556">
    <property type="term" value="P:intracellular signal transduction"/>
    <property type="evidence" value="ECO:0007669"/>
    <property type="project" value="InterPro"/>
</dbReference>
<name>A0A8B7YMT8_ACAPL</name>
<dbReference type="SUPFAM" id="SSF48065">
    <property type="entry name" value="DBL homology domain (DH-domain)"/>
    <property type="match status" value="1"/>
</dbReference>
<keyword evidence="2 5" id="KW-0728">SH3 domain</keyword>
<dbReference type="RefSeq" id="XP_022093766.1">
    <property type="nucleotide sequence ID" value="XM_022238074.1"/>
</dbReference>
<feature type="compositionally biased region" description="Polar residues" evidence="6">
    <location>
        <begin position="1035"/>
        <end position="1053"/>
    </location>
</feature>
<proteinExistence type="predicted"/>
<keyword evidence="3" id="KW-0963">Cytoplasm</keyword>
<feature type="compositionally biased region" description="Polar residues" evidence="6">
    <location>
        <begin position="1512"/>
        <end position="1525"/>
    </location>
</feature>
<feature type="compositionally biased region" description="Basic and acidic residues" evidence="6">
    <location>
        <begin position="1860"/>
        <end position="1871"/>
    </location>
</feature>
<feature type="compositionally biased region" description="Polar residues" evidence="6">
    <location>
        <begin position="791"/>
        <end position="804"/>
    </location>
</feature>
<dbReference type="OrthoDB" id="660555at2759"/>
<feature type="region of interest" description="Disordered" evidence="6">
    <location>
        <begin position="2128"/>
        <end position="2208"/>
    </location>
</feature>
<dbReference type="SUPFAM" id="SSF50729">
    <property type="entry name" value="PH domain-like"/>
    <property type="match status" value="1"/>
</dbReference>
<dbReference type="InterPro" id="IPR001849">
    <property type="entry name" value="PH_domain"/>
</dbReference>
<dbReference type="InterPro" id="IPR055251">
    <property type="entry name" value="SOS1_NGEF_PH"/>
</dbReference>
<organism evidence="10 11">
    <name type="scientific">Acanthaster planci</name>
    <name type="common">Crown-of-thorns starfish</name>
    <dbReference type="NCBI Taxonomy" id="133434"/>
    <lineage>
        <taxon>Eukaryota</taxon>
        <taxon>Metazoa</taxon>
        <taxon>Echinodermata</taxon>
        <taxon>Eleutherozoa</taxon>
        <taxon>Asterozoa</taxon>
        <taxon>Asteroidea</taxon>
        <taxon>Valvatacea</taxon>
        <taxon>Valvatida</taxon>
        <taxon>Acanthasteridae</taxon>
        <taxon>Acanthaster</taxon>
    </lineage>
</organism>
<feature type="region of interest" description="Disordered" evidence="6">
    <location>
        <begin position="709"/>
        <end position="731"/>
    </location>
</feature>
<feature type="compositionally biased region" description="Polar residues" evidence="6">
    <location>
        <begin position="117"/>
        <end position="130"/>
    </location>
</feature>
<dbReference type="InterPro" id="IPR001452">
    <property type="entry name" value="SH3_domain"/>
</dbReference>
<reference evidence="11 12" key="1">
    <citation type="submission" date="2025-04" db="UniProtKB">
        <authorList>
            <consortium name="RefSeq"/>
        </authorList>
    </citation>
    <scope>IDENTIFICATION</scope>
</reference>
<evidence type="ECO:0000313" key="12">
    <source>
        <dbReference type="RefSeq" id="XP_022093766.1"/>
    </source>
</evidence>
<feature type="compositionally biased region" description="Low complexity" evidence="6">
    <location>
        <begin position="1588"/>
        <end position="1601"/>
    </location>
</feature>
<feature type="compositionally biased region" description="Polar residues" evidence="6">
    <location>
        <begin position="717"/>
        <end position="731"/>
    </location>
</feature>
<feature type="region of interest" description="Disordered" evidence="6">
    <location>
        <begin position="1"/>
        <end position="581"/>
    </location>
</feature>
<comment type="subcellular location">
    <subcellularLocation>
        <location evidence="1">Cytoplasm</location>
    </subcellularLocation>
</comment>
<feature type="compositionally biased region" description="Basic residues" evidence="6">
    <location>
        <begin position="1806"/>
        <end position="1817"/>
    </location>
</feature>
<evidence type="ECO:0000256" key="4">
    <source>
        <dbReference type="ARBA" id="ARBA00022658"/>
    </source>
</evidence>
<dbReference type="OMA" id="DCATSEI"/>
<dbReference type="InterPro" id="IPR036028">
    <property type="entry name" value="SH3-like_dom_sf"/>
</dbReference>
<feature type="compositionally biased region" description="Polar residues" evidence="6">
    <location>
        <begin position="509"/>
        <end position="522"/>
    </location>
</feature>
<sequence length="2750" mass="301924">MASARGRRANAVTNRDSASMEGPGTPQTQALPSRIPAPTWRTTAKVNGTDAAAAKVTVGTPRSGIRAPQVRTNPRVMRQGVHSKADSKSSNDSHSATSPKVSRSELEFEGVGAVSRENLSPLSPSTTLTRQGAFRYGRGVKPLEVLNFGSGASTVPRMRPKKVRDPRNLGEVFETPSKEDVGKSQASKKDERPKHDQSTTSTRKISQRPQSLGRVTGIRQISQESVDSKKSQQIDPKPAGPRISKGIKGGTGRSRGTDVKSEIKSPELLVKRQPQNTATLEDSGCQKQINRTVKQSQPSTSRAAADTKAIPIPTRSVKTEQKTTEISPKAPPRRQRTLPSATNGLSASRTPISKTSKSFQETGSTGSSSGTPTPPPRHAKPAGTNSASPRPIPTNIPRPQSLRRRASQQPGPTQSMLSPRNSLPAPTSVRLSDKPSLSFPQGGGCRNPVAATKSSDERQRSHSASQIPVHVLRRSSLPPNRPVKLRPRAPQSDRPSLMFRLSLDGADSGTENSSSLTTTPSECSVDVDQSYEEGSPVSQTAPSKFYSISGLGLKPKDTSTSGDKENMELEDSAKTATDNSPVEVMEISQLTTGTDECLEEETVTHSPSSLTVLVCQDQEKTMEEFHFDNDESTTPKNENSDCATSEIKLPENETVLSGISPPNLFNSTEKVSRQKLICPVEVVDPVELLHSSSNSIDRDKSVDHSCSSISDAERTFETSSRTVLSQQSKVSSSHRISVFLRGEPGAEPPKASTFTQSRRGREIALKVARGDLKASSVDGDGETLFEAVTGKHQSGKNVTGSRQVSAEKATKEDLKANSVDGDGEISHAVATAIRRTGEDLREPHENLPVPSMVAADKEMPESEGTACSSGKQVSTVARRNSRRRRKISSVESPYKALTSTETVSKDDLPSEGASCISGSTILEKMMDTEEAIPRPNHRKDSFHLHKENSEVEQRYLQSCSDPLKLLEFLMSVEDPPKGEACKAAREEAVVVKRRAKSDVQSPGQLAQSSMVANRWSMPSTLEQWSHSFWAQLTGNGRSGQDSRASNLEVTSVSDGGVPATPVMPGLNSKTNRTPGELDRINEAGSSSKLSSSGGARDSFQNRTLRPDTNEPLRNHRWSTPLGIGSMLPSIDRTEPAKTAEKLAGPSASLKKNAEPALKRKNWWRWSLPVPLRKSPRSSLHAKEPNSEHHPQQAQLCPSSQEDKEHTKAAAAVNSCKTEKRAPSFSDITDAAAPSSSVIKVFVDSTYVEQNSSLCHFQPTGSPPAGALTSDQEHLLSAPAMTRASVSSETQDEAAASLVVRRDGSTASSELNLKKRLSWKREKSLETVCYLERVDSSELTGSEEEGISEEEECNENESASPLSLLEFITNHQSNLDDEDKEKDESEAVDCILTDNGKESSRATKTAPVPIFSPWVLPSDELKSKLESVYAERQKAESTDDDAGDIWKLDPNARSSFQFGSAGQETDPPGTSPSGPTVYHRETNMRDAVAMSTGIGKRLSLKQQLSVDPDLDQNRANLETTGLQSRSSIKDTHSGSRSPIPPSPTNNNWPKLNRTRSGSGPESVKDNRRKLDDVGHKTRLRIERDRETKSSVSPSSPGISEVPPATPPKSRTTGQTLTVPVKTETNGEPAGQKGADASLGDSLQAFHRRKKSMAIALSEGLLDLQAEHAASAEKTSELQMVSQISQLNQELMQLTQPSPPGTPPTPSHLSKGLRRSSSRGSLASLPGSSTSPRTSFPGMRLWKSVAQFQTNVDESSASPPNNLPNNMPMSDKEKSSTLPAMKRTSLKDDEDIKEKMVSPKVILSRIKQWSRKKGQSKTKARPEIVKLDPELPLQGLKKKDGEEEKEENDSSSTPRKASPLHLTDDAYIHKDTPEPPQDPLVALWPVPMSKDTALRKTWHGTPSRKARDAEDEAGDDRRPGRSSFQRCSSLRAPIRQRKRGLSPMENAHLVALQLSSETIPGSSVDSGIVKDRGTEETFLAGDSDTSSSNFCSPCSSLGSSNPPSRPLSSDLLDLQWEKGSVDSQAVANGGLLEERKLSAVSIGRRESGTGRPRRSMVSQLSLPVGFQCAGPETPDSVTSPKKVTFSLDEDLTKKAMEEDLRRLPKPLHLPRRVKTDPVDTKTIAGVVKEIEEENADTPGPARKQLRRRAQSDLSSANKRSREEVVSPVPPAITEERDTEKNGTLARPKSIPDHLSLLDREGSKAPPRKNSLADLIGTEVGEVLSTFGDQYNFEAYSPDTMPTFAEALWDHVTMDESELAFKAGDVIEVTDMRDKNWWWGCREEVEGWVPAQFLRLRVSQGETVEECMERLKEEREQIKRAPAAAASAAAAKKARKVSLNFLSNEQVRAKVVEEIITTERDYVHNLRDVCEGYIRQAADRPEMFSVEIMNNLFGNIEEIYSFQKGFLLQLEASIIQDQPQLSRIGGCFLEHRSGFETYSEYCNNYPTALRELKQLREKQKYDQFFEACRLLQNMIEINLEGFLLTPVQKICKYPLQLRELLKYTRPHHADYQELREALEVMKEVAVSINDRKRRVENIEKIAAWQKSIGDWEDEDLLEKSTQLIHSGEITMLVGKRWTSGRRAFLFDHQLVVCKKDWKGTLQYKKRIDLDVSEVSDMRDGKDLQWNITVKNAFKIHNTSLNKLHILCCKGEVEKQEWLKMFAKERESVMKDQEKGFCIPAASREAAMKNVMAGDQPSKPQDMSVVTRKVSTMPYAYQHKILETSSKKVPLPKAISSTDVFKKKGKGLFGIGKK</sequence>
<feature type="compositionally biased region" description="Polar residues" evidence="6">
    <location>
        <begin position="1543"/>
        <end position="1558"/>
    </location>
</feature>
<dbReference type="CDD" id="cd00160">
    <property type="entry name" value="RhoGEF"/>
    <property type="match status" value="1"/>
</dbReference>
<feature type="compositionally biased region" description="Polar residues" evidence="6">
    <location>
        <begin position="865"/>
        <end position="877"/>
    </location>
</feature>
<feature type="compositionally biased region" description="Polar residues" evidence="6">
    <location>
        <begin position="198"/>
        <end position="210"/>
    </location>
</feature>
<dbReference type="Proteomes" id="UP000694845">
    <property type="component" value="Unplaced"/>
</dbReference>
<feature type="compositionally biased region" description="Polar residues" evidence="6">
    <location>
        <begin position="337"/>
        <end position="361"/>
    </location>
</feature>
<feature type="compositionally biased region" description="Polar residues" evidence="6">
    <location>
        <begin position="1685"/>
        <end position="1694"/>
    </location>
</feature>
<dbReference type="PANTHER" id="PTHR47544">
    <property type="entry name" value="RHO GUANINE NUCLEOTIDE EXCHANGE FACTOR 4"/>
    <property type="match status" value="1"/>
</dbReference>
<feature type="compositionally biased region" description="Basic and acidic residues" evidence="6">
    <location>
        <begin position="554"/>
        <end position="573"/>
    </location>
</feature>
<dbReference type="SUPFAM" id="SSF50044">
    <property type="entry name" value="SH3-domain"/>
    <property type="match status" value="1"/>
</dbReference>
<evidence type="ECO:0000259" key="9">
    <source>
        <dbReference type="PROSITE" id="PS50010"/>
    </source>
</evidence>
<evidence type="ECO:0000313" key="10">
    <source>
        <dbReference type="Proteomes" id="UP000694845"/>
    </source>
</evidence>
<dbReference type="Pfam" id="PF22697">
    <property type="entry name" value="SOS1_NGEF_PH"/>
    <property type="match status" value="1"/>
</dbReference>
<feature type="domain" description="PH" evidence="8">
    <location>
        <begin position="2559"/>
        <end position="2663"/>
    </location>
</feature>
<feature type="compositionally biased region" description="Basic and acidic residues" evidence="6">
    <location>
        <begin position="1783"/>
        <end position="1795"/>
    </location>
</feature>
<dbReference type="Gene3D" id="2.30.30.40">
    <property type="entry name" value="SH3 Domains"/>
    <property type="match status" value="1"/>
</dbReference>
<feature type="compositionally biased region" description="Polar residues" evidence="6">
    <location>
        <begin position="407"/>
        <end position="425"/>
    </location>
</feature>
<feature type="compositionally biased region" description="Basic and acidic residues" evidence="6">
    <location>
        <begin position="1561"/>
        <end position="1587"/>
    </location>
</feature>
<feature type="compositionally biased region" description="Low complexity" evidence="6">
    <location>
        <begin position="1980"/>
        <end position="2007"/>
    </location>
</feature>
<dbReference type="PROSITE" id="PS50003">
    <property type="entry name" value="PH_DOMAIN"/>
    <property type="match status" value="1"/>
</dbReference>
<dbReference type="Pfam" id="PF07653">
    <property type="entry name" value="SH3_2"/>
    <property type="match status" value="1"/>
</dbReference>
<feature type="compositionally biased region" description="Basic and acidic residues" evidence="6">
    <location>
        <begin position="2187"/>
        <end position="2200"/>
    </location>
</feature>
<dbReference type="PROSITE" id="PS50002">
    <property type="entry name" value="SH3"/>
    <property type="match status" value="1"/>
</dbReference>
<feature type="domain" description="DH" evidence="9">
    <location>
        <begin position="2344"/>
        <end position="2528"/>
    </location>
</feature>
<evidence type="ECO:0000256" key="5">
    <source>
        <dbReference type="PROSITE-ProRule" id="PRU00192"/>
    </source>
</evidence>
<feature type="region of interest" description="Disordered" evidence="6">
    <location>
        <begin position="1685"/>
        <end position="1938"/>
    </location>
</feature>
<dbReference type="InterPro" id="IPR035899">
    <property type="entry name" value="DBL_dom_sf"/>
</dbReference>
<dbReference type="GO" id="GO:0005737">
    <property type="term" value="C:cytoplasm"/>
    <property type="evidence" value="ECO:0007669"/>
    <property type="project" value="UniProtKB-SubCell"/>
</dbReference>
<dbReference type="InterPro" id="IPR000219">
    <property type="entry name" value="DH_dom"/>
</dbReference>